<evidence type="ECO:0000313" key="1">
    <source>
        <dbReference type="EMBL" id="MFD1672431.1"/>
    </source>
</evidence>
<reference evidence="2" key="1">
    <citation type="journal article" date="2019" name="Int. J. Syst. Evol. Microbiol.">
        <title>The Global Catalogue of Microorganisms (GCM) 10K type strain sequencing project: providing services to taxonomists for standard genome sequencing and annotation.</title>
        <authorList>
            <consortium name="The Broad Institute Genomics Platform"/>
            <consortium name="The Broad Institute Genome Sequencing Center for Infectious Disease"/>
            <person name="Wu L."/>
            <person name="Ma J."/>
        </authorList>
    </citation>
    <scope>NUCLEOTIDE SEQUENCE [LARGE SCALE GENOMIC DNA]</scope>
    <source>
        <strain evidence="2">CCM 8896</strain>
    </source>
</reference>
<dbReference type="InterPro" id="IPR018641">
    <property type="entry name" value="Trfase_1_rSAM/seldom-assoc"/>
</dbReference>
<comment type="caution">
    <text evidence="1">The sequence shown here is derived from an EMBL/GenBank/DDBJ whole genome shotgun (WGS) entry which is preliminary data.</text>
</comment>
<dbReference type="Pfam" id="PF09837">
    <property type="entry name" value="DUF2064"/>
    <property type="match status" value="1"/>
</dbReference>
<protein>
    <submittedName>
        <fullName evidence="1">TIGR04282 family arsenosugar biosynthesis glycosyltransferase</fullName>
    </submittedName>
</protein>
<sequence length="208" mass="22819">MSKTAYIIFSKIPEPGYVKTRLASDLTPTSAAQIQTMMLQKLFKLSQTLTSEMTIFFAYQGRDPQTTATFLAQRPSWLQAFPQATGTLGFKMTQAIEKVQEQGFERVLLTGSDIPQLTAATLRRAAAALATHDLVLGPTFDGGYYLIGTHQTAVAPFLDTDISWSSNSVWETTVTLIQQARCSLALLPTLVDVDFKADLQKVAAYIEG</sequence>
<name>A0ABW4J7X1_9LACO</name>
<dbReference type="NCBIfam" id="TIGR04282">
    <property type="entry name" value="glyco_like_cofC"/>
    <property type="match status" value="1"/>
</dbReference>
<dbReference type="Gene3D" id="3.90.550.10">
    <property type="entry name" value="Spore Coat Polysaccharide Biosynthesis Protein SpsA, Chain A"/>
    <property type="match status" value="1"/>
</dbReference>
<dbReference type="EMBL" id="JBHTOP010000026">
    <property type="protein sequence ID" value="MFD1672431.1"/>
    <property type="molecule type" value="Genomic_DNA"/>
</dbReference>
<organism evidence="1 2">
    <name type="scientific">Agrilactobacillus yilanensis</name>
    <dbReference type="NCBI Taxonomy" id="2485997"/>
    <lineage>
        <taxon>Bacteria</taxon>
        <taxon>Bacillati</taxon>
        <taxon>Bacillota</taxon>
        <taxon>Bacilli</taxon>
        <taxon>Lactobacillales</taxon>
        <taxon>Lactobacillaceae</taxon>
        <taxon>Agrilactobacillus</taxon>
    </lineage>
</organism>
<dbReference type="PANTHER" id="PTHR36529">
    <property type="entry name" value="SLL1095 PROTEIN"/>
    <property type="match status" value="1"/>
</dbReference>
<evidence type="ECO:0000313" key="2">
    <source>
        <dbReference type="Proteomes" id="UP001597267"/>
    </source>
</evidence>
<proteinExistence type="predicted"/>
<dbReference type="PANTHER" id="PTHR36529:SF1">
    <property type="entry name" value="GLYCOSYLTRANSFERASE"/>
    <property type="match status" value="1"/>
</dbReference>
<keyword evidence="2" id="KW-1185">Reference proteome</keyword>
<dbReference type="RefSeq" id="WP_164506950.1">
    <property type="nucleotide sequence ID" value="NZ_JBHTOP010000026.1"/>
</dbReference>
<accession>A0ABW4J7X1</accession>
<dbReference type="SUPFAM" id="SSF53448">
    <property type="entry name" value="Nucleotide-diphospho-sugar transferases"/>
    <property type="match status" value="1"/>
</dbReference>
<gene>
    <name evidence="1" type="ORF">ACFQ5M_10000</name>
</gene>
<dbReference type="InterPro" id="IPR029044">
    <property type="entry name" value="Nucleotide-diphossugar_trans"/>
</dbReference>
<dbReference type="Proteomes" id="UP001597267">
    <property type="component" value="Unassembled WGS sequence"/>
</dbReference>